<dbReference type="SUPFAM" id="SSF47384">
    <property type="entry name" value="Homodimeric domain of signal transducing histidine kinase"/>
    <property type="match status" value="1"/>
</dbReference>
<dbReference type="PROSITE" id="PS50109">
    <property type="entry name" value="HIS_KIN"/>
    <property type="match status" value="1"/>
</dbReference>
<keyword evidence="13" id="KW-1185">Reference proteome</keyword>
<dbReference type="CDD" id="cd00075">
    <property type="entry name" value="HATPase"/>
    <property type="match status" value="1"/>
</dbReference>
<dbReference type="PRINTS" id="PR00344">
    <property type="entry name" value="BCTRLSENSOR"/>
</dbReference>
<dbReference type="GO" id="GO:0016301">
    <property type="term" value="F:kinase activity"/>
    <property type="evidence" value="ECO:0007669"/>
    <property type="project" value="UniProtKB-KW"/>
</dbReference>
<dbReference type="SMART" id="SM00388">
    <property type="entry name" value="HisKA"/>
    <property type="match status" value="1"/>
</dbReference>
<dbReference type="Pfam" id="PF00512">
    <property type="entry name" value="HisKA"/>
    <property type="match status" value="1"/>
</dbReference>
<dbReference type="EC" id="2.7.13.3" evidence="3"/>
<comment type="caution">
    <text evidence="12">The sequence shown here is derived from an EMBL/GenBank/DDBJ whole genome shotgun (WGS) entry which is preliminary data.</text>
</comment>
<dbReference type="PANTHER" id="PTHR45453">
    <property type="entry name" value="PHOSPHATE REGULON SENSOR PROTEIN PHOR"/>
    <property type="match status" value="1"/>
</dbReference>
<evidence type="ECO:0000256" key="6">
    <source>
        <dbReference type="ARBA" id="ARBA00022741"/>
    </source>
</evidence>
<keyword evidence="5" id="KW-0808">Transferase</keyword>
<dbReference type="PANTHER" id="PTHR45453:SF1">
    <property type="entry name" value="PHOSPHATE REGULON SENSOR PROTEIN PHOR"/>
    <property type="match status" value="1"/>
</dbReference>
<dbReference type="InterPro" id="IPR003594">
    <property type="entry name" value="HATPase_dom"/>
</dbReference>
<reference evidence="12" key="1">
    <citation type="submission" date="2023-06" db="EMBL/GenBank/DDBJ databases">
        <title>Draft Genome Sequences of Representative Paenibacillus Polymyxa, Bacillus cereus, Fictibacillus sp., and Brevibacillus agri Strains Isolated from Amazonian Dark Earth.</title>
        <authorList>
            <person name="Pellegrinetti T.A."/>
            <person name="Cunha I.C.M."/>
            <person name="Chaves M.G."/>
            <person name="Freitas A.S."/>
            <person name="Silva A.V.R."/>
            <person name="Tsai S.M."/>
            <person name="Mendes L.W."/>
        </authorList>
    </citation>
    <scope>NUCLEOTIDE SEQUENCE</scope>
    <source>
        <strain evidence="12">CENA-BCM004</strain>
    </source>
</reference>
<feature type="transmembrane region" description="Helical" evidence="10">
    <location>
        <begin position="189"/>
        <end position="212"/>
    </location>
</feature>
<evidence type="ECO:0000256" key="1">
    <source>
        <dbReference type="ARBA" id="ARBA00000085"/>
    </source>
</evidence>
<dbReference type="CDD" id="cd00082">
    <property type="entry name" value="HisKA"/>
    <property type="match status" value="1"/>
</dbReference>
<dbReference type="InterPro" id="IPR050351">
    <property type="entry name" value="BphY/WalK/GraS-like"/>
</dbReference>
<name>A0ABT8E254_9BACL</name>
<dbReference type="EMBL" id="JAUHLN010000001">
    <property type="protein sequence ID" value="MDN4071967.1"/>
    <property type="molecule type" value="Genomic_DNA"/>
</dbReference>
<dbReference type="InterPro" id="IPR005467">
    <property type="entry name" value="His_kinase_dom"/>
</dbReference>
<dbReference type="SMART" id="SM00387">
    <property type="entry name" value="HATPase_c"/>
    <property type="match status" value="1"/>
</dbReference>
<evidence type="ECO:0000313" key="13">
    <source>
        <dbReference type="Proteomes" id="UP001168694"/>
    </source>
</evidence>
<dbReference type="InterPro" id="IPR036890">
    <property type="entry name" value="HATPase_C_sf"/>
</dbReference>
<keyword evidence="4" id="KW-0597">Phosphoprotein</keyword>
<dbReference type="InterPro" id="IPR003661">
    <property type="entry name" value="HisK_dim/P_dom"/>
</dbReference>
<comment type="subcellular location">
    <subcellularLocation>
        <location evidence="2">Membrane</location>
    </subcellularLocation>
</comment>
<evidence type="ECO:0000256" key="10">
    <source>
        <dbReference type="SAM" id="Phobius"/>
    </source>
</evidence>
<evidence type="ECO:0000256" key="2">
    <source>
        <dbReference type="ARBA" id="ARBA00004370"/>
    </source>
</evidence>
<keyword evidence="10" id="KW-1133">Transmembrane helix</keyword>
<dbReference type="SUPFAM" id="SSF55874">
    <property type="entry name" value="ATPase domain of HSP90 chaperone/DNA topoisomerase II/histidine kinase"/>
    <property type="match status" value="1"/>
</dbReference>
<evidence type="ECO:0000313" key="12">
    <source>
        <dbReference type="EMBL" id="MDN4071967.1"/>
    </source>
</evidence>
<dbReference type="Gene3D" id="3.30.565.10">
    <property type="entry name" value="Histidine kinase-like ATPase, C-terminal domain"/>
    <property type="match status" value="1"/>
</dbReference>
<evidence type="ECO:0000256" key="4">
    <source>
        <dbReference type="ARBA" id="ARBA00022553"/>
    </source>
</evidence>
<dbReference type="Pfam" id="PF02518">
    <property type="entry name" value="HATPase_c"/>
    <property type="match status" value="1"/>
</dbReference>
<evidence type="ECO:0000256" key="8">
    <source>
        <dbReference type="ARBA" id="ARBA00022840"/>
    </source>
</evidence>
<keyword evidence="10" id="KW-0812">Transmembrane</keyword>
<feature type="transmembrane region" description="Helical" evidence="10">
    <location>
        <begin position="28"/>
        <end position="52"/>
    </location>
</feature>
<organism evidence="12 13">
    <name type="scientific">Fictibacillus terranigra</name>
    <dbReference type="NCBI Taxonomy" id="3058424"/>
    <lineage>
        <taxon>Bacteria</taxon>
        <taxon>Bacillati</taxon>
        <taxon>Bacillota</taxon>
        <taxon>Bacilli</taxon>
        <taxon>Bacillales</taxon>
        <taxon>Fictibacillaceae</taxon>
        <taxon>Fictibacillus</taxon>
    </lineage>
</organism>
<gene>
    <name evidence="12" type="ORF">QYF49_02840</name>
</gene>
<evidence type="ECO:0000259" key="11">
    <source>
        <dbReference type="PROSITE" id="PS50109"/>
    </source>
</evidence>
<dbReference type="InterPro" id="IPR004358">
    <property type="entry name" value="Sig_transdc_His_kin-like_C"/>
</dbReference>
<dbReference type="RefSeq" id="WP_290398115.1">
    <property type="nucleotide sequence ID" value="NZ_JAUHLN010000001.1"/>
</dbReference>
<dbReference type="InterPro" id="IPR036097">
    <property type="entry name" value="HisK_dim/P_sf"/>
</dbReference>
<evidence type="ECO:0000256" key="9">
    <source>
        <dbReference type="ARBA" id="ARBA00023012"/>
    </source>
</evidence>
<accession>A0ABT8E254</accession>
<evidence type="ECO:0000256" key="7">
    <source>
        <dbReference type="ARBA" id="ARBA00022777"/>
    </source>
</evidence>
<keyword evidence="10" id="KW-0472">Membrane</keyword>
<comment type="catalytic activity">
    <reaction evidence="1">
        <text>ATP + protein L-histidine = ADP + protein N-phospho-L-histidine.</text>
        <dbReference type="EC" id="2.7.13.3"/>
    </reaction>
</comment>
<evidence type="ECO:0000256" key="5">
    <source>
        <dbReference type="ARBA" id="ARBA00022679"/>
    </source>
</evidence>
<keyword evidence="7 12" id="KW-0418">Kinase</keyword>
<keyword evidence="8" id="KW-0067">ATP-binding</keyword>
<keyword evidence="9" id="KW-0902">Two-component regulatory system</keyword>
<evidence type="ECO:0000256" key="3">
    <source>
        <dbReference type="ARBA" id="ARBA00012438"/>
    </source>
</evidence>
<protein>
    <recommendedName>
        <fullName evidence="3">histidine kinase</fullName>
        <ecNumber evidence="3">2.7.13.3</ecNumber>
    </recommendedName>
</protein>
<sequence length="453" mass="52708">MKTSLYSRWNLLKNLNLISRTQWRLTMIYTGILMLFLILFMVIVYFLLYGVIVSSQEDQLKKLVDQEVTVIKQKLIKGKTPSIQNFVMLSDEQFFYYVVDAKGNLLTGDELYHHLRPKLYQELEGWNPDPKEIRYENLDISYFVPWKEDPNKRNIDLMMAGRKIYKGNQFIGILYVGKSISNRVELFDWLLNIFAILLVFFSFVAFFISYFMSKRAMSPIIKSYMKQREFAADASHELRTPLSVILSSINALEMEKPLQEDEFSNSVLSNMKYEVKRMIKLVGDLLTLARSDAENTKLRKEVFDLHELSKKVVHSVETLADEKRITLKLNAPAKLFVYGNRARLDQLLYILLENAIKYSPEEAEVKLELTLKNEDKNKMLVILVEDQGIGIKPEERERIFERFYRTDKSRSKQLGGHGLGLAIAKWIVESHSGWIHVEGKSGKGSVFTIKIPQ</sequence>
<proteinExistence type="predicted"/>
<feature type="domain" description="Histidine kinase" evidence="11">
    <location>
        <begin position="233"/>
        <end position="453"/>
    </location>
</feature>
<dbReference type="Proteomes" id="UP001168694">
    <property type="component" value="Unassembled WGS sequence"/>
</dbReference>
<dbReference type="Gene3D" id="1.10.287.130">
    <property type="match status" value="1"/>
</dbReference>
<keyword evidence="6" id="KW-0547">Nucleotide-binding</keyword>